<name>A0AC35TNN7_9BILA</name>
<sequence length="181" mass="20669">MLSKLKGLMKTRPMVTNSILSGLLGVTGDGISQLAIEKKRFGKDFDYSRSFRFFVVPAFLISPILSKYYPILSKIPGTPKFVPLKMVLVDQIMFAPLFCGAVIFNLRVLEGFSPSKAFESLKTDFVSIYSKSLLFWPFVQLFNFYLAPVYTRVLIVQIASLLWNTFLSFKMNDLEDKDKDF</sequence>
<protein>
    <submittedName>
        <fullName evidence="2">Peroxisomal membrane protein PMP22</fullName>
    </submittedName>
</protein>
<dbReference type="WBParaSite" id="RSKR_0000255700.1">
    <property type="protein sequence ID" value="RSKR_0000255700.1"/>
    <property type="gene ID" value="RSKR_0000255700"/>
</dbReference>
<evidence type="ECO:0000313" key="1">
    <source>
        <dbReference type="Proteomes" id="UP000095286"/>
    </source>
</evidence>
<accession>A0AC35TNN7</accession>
<reference evidence="2" key="1">
    <citation type="submission" date="2016-11" db="UniProtKB">
        <authorList>
            <consortium name="WormBaseParasite"/>
        </authorList>
    </citation>
    <scope>IDENTIFICATION</scope>
    <source>
        <strain evidence="2">KR3021</strain>
    </source>
</reference>
<organism evidence="1 2">
    <name type="scientific">Rhabditophanes sp. KR3021</name>
    <dbReference type="NCBI Taxonomy" id="114890"/>
    <lineage>
        <taxon>Eukaryota</taxon>
        <taxon>Metazoa</taxon>
        <taxon>Ecdysozoa</taxon>
        <taxon>Nematoda</taxon>
        <taxon>Chromadorea</taxon>
        <taxon>Rhabditida</taxon>
        <taxon>Tylenchina</taxon>
        <taxon>Panagrolaimomorpha</taxon>
        <taxon>Strongyloidoidea</taxon>
        <taxon>Alloionematidae</taxon>
        <taxon>Rhabditophanes</taxon>
    </lineage>
</organism>
<evidence type="ECO:0000313" key="2">
    <source>
        <dbReference type="WBParaSite" id="RSKR_0000255700.1"/>
    </source>
</evidence>
<dbReference type="Proteomes" id="UP000095286">
    <property type="component" value="Unplaced"/>
</dbReference>
<proteinExistence type="predicted"/>